<reference evidence="1 2" key="1">
    <citation type="journal article" date="2018" name="Environ. Microbiol.">
        <title>Novel energy conservation strategies and behaviour of Pelotomaculum schinkii driving syntrophic propionate catabolism.</title>
        <authorList>
            <person name="Hidalgo-Ahumada C.A.P."/>
            <person name="Nobu M.K."/>
            <person name="Narihiro T."/>
            <person name="Tamaki H."/>
            <person name="Liu W.T."/>
            <person name="Kamagata Y."/>
            <person name="Stams A.J.M."/>
            <person name="Imachi H."/>
            <person name="Sousa D.Z."/>
        </authorList>
    </citation>
    <scope>NUCLEOTIDE SEQUENCE [LARGE SCALE GENOMIC DNA]</scope>
    <source>
        <strain evidence="1 2">HH</strain>
    </source>
</reference>
<dbReference type="AlphaFoldDB" id="A0A4Y7RG66"/>
<dbReference type="EMBL" id="QFGA01000001">
    <property type="protein sequence ID" value="TEB07740.1"/>
    <property type="molecule type" value="Genomic_DNA"/>
</dbReference>
<evidence type="ECO:0000313" key="2">
    <source>
        <dbReference type="Proteomes" id="UP000298324"/>
    </source>
</evidence>
<dbReference type="RefSeq" id="WP_134218070.1">
    <property type="nucleotide sequence ID" value="NZ_QFGA01000001.1"/>
</dbReference>
<protein>
    <submittedName>
        <fullName evidence="1">Uncharacterized protein</fullName>
    </submittedName>
</protein>
<sequence>MAKDMQMPRRVISKTLGVPVPTAGPVEKKLTLSKENVLAILGEDYRVNQGLHMTFGDINADDEGLGKVIDALQEKGLVMTYRNRKGVVELVKANYKGLKKAYPKEHYRWAPEFVNSARVAPVTRSIQLPDLSGG</sequence>
<keyword evidence="2" id="KW-1185">Reference proteome</keyword>
<dbReference type="Proteomes" id="UP000298324">
    <property type="component" value="Unassembled WGS sequence"/>
</dbReference>
<comment type="caution">
    <text evidence="1">The sequence shown here is derived from an EMBL/GenBank/DDBJ whole genome shotgun (WGS) entry which is preliminary data.</text>
</comment>
<accession>A0A4Y7RG66</accession>
<gene>
    <name evidence="1" type="ORF">Psch_01295</name>
</gene>
<name>A0A4Y7RG66_9FIRM</name>
<proteinExistence type="predicted"/>
<evidence type="ECO:0000313" key="1">
    <source>
        <dbReference type="EMBL" id="TEB07740.1"/>
    </source>
</evidence>
<organism evidence="1 2">
    <name type="scientific">Pelotomaculum schinkii</name>
    <dbReference type="NCBI Taxonomy" id="78350"/>
    <lineage>
        <taxon>Bacteria</taxon>
        <taxon>Bacillati</taxon>
        <taxon>Bacillota</taxon>
        <taxon>Clostridia</taxon>
        <taxon>Eubacteriales</taxon>
        <taxon>Desulfotomaculaceae</taxon>
        <taxon>Pelotomaculum</taxon>
    </lineage>
</organism>